<dbReference type="EMBL" id="OM869558">
    <property type="protein sequence ID" value="UPW41211.1"/>
    <property type="molecule type" value="Genomic_DNA"/>
</dbReference>
<organism evidence="1">
    <name type="scientific">Sigmofec virus UA08Rod_4967</name>
    <dbReference type="NCBI Taxonomy" id="2929413"/>
    <lineage>
        <taxon>Viruses</taxon>
        <taxon>Monodnaviria</taxon>
        <taxon>Sangervirae</taxon>
        <taxon>Phixviricota</taxon>
        <taxon>Malgrandaviricetes</taxon>
        <taxon>Petitvirales</taxon>
        <taxon>Microviridae</taxon>
    </lineage>
</organism>
<proteinExistence type="predicted"/>
<accession>A0A976N1M0</accession>
<reference evidence="1" key="1">
    <citation type="submission" date="2022-02" db="EMBL/GenBank/DDBJ databases">
        <title>Towards deciphering the DNA virus diversity associated with rodent species in the families Cricetidae and Heteromyidae.</title>
        <authorList>
            <person name="Lund M."/>
            <person name="Larsen B.B."/>
            <person name="Gryseels S."/>
            <person name="Kraberger S."/>
            <person name="Rowsey D.M."/>
            <person name="Steger L."/>
            <person name="Yule K.M."/>
            <person name="Upham N.S."/>
            <person name="Worobey M."/>
            <person name="Van Doorslaer K."/>
            <person name="Varsani A."/>
        </authorList>
    </citation>
    <scope>NUCLEOTIDE SEQUENCE</scope>
    <source>
        <strain evidence="1">UA08Rod_4967</strain>
    </source>
</reference>
<evidence type="ECO:0000313" key="1">
    <source>
        <dbReference type="EMBL" id="UPW41211.1"/>
    </source>
</evidence>
<protein>
    <submittedName>
        <fullName evidence="1">Uncharacterized protein</fullName>
    </submittedName>
</protein>
<sequence>MERRTYYIRYYRKNKYEIRYLTKSIGIDVPEEWEKVPRATAIQKAKAANKGKGIIIKPMAIALNTGIDNIDIMDWKYDNYIVDRNNIFRKRS</sequence>
<name>A0A976N1M0_9VIRU</name>